<evidence type="ECO:0000256" key="6">
    <source>
        <dbReference type="ARBA" id="ARBA00023004"/>
    </source>
</evidence>
<comment type="similarity">
    <text evidence="2">Belongs to the cytochrome P450 family.</text>
</comment>
<keyword evidence="6 8" id="KW-0408">Iron</keyword>
<evidence type="ECO:0000256" key="9">
    <source>
        <dbReference type="SAM" id="Phobius"/>
    </source>
</evidence>
<feature type="binding site" description="axial binding residue" evidence="8">
    <location>
        <position position="453"/>
    </location>
    <ligand>
        <name>heme</name>
        <dbReference type="ChEBI" id="CHEBI:30413"/>
    </ligand>
    <ligandPart>
        <name>Fe</name>
        <dbReference type="ChEBI" id="CHEBI:18248"/>
    </ligandPart>
</feature>
<evidence type="ECO:0000256" key="5">
    <source>
        <dbReference type="ARBA" id="ARBA00023002"/>
    </source>
</evidence>
<dbReference type="InterPro" id="IPR002403">
    <property type="entry name" value="Cyt_P450_E_grp-IV"/>
</dbReference>
<evidence type="ECO:0000256" key="2">
    <source>
        <dbReference type="ARBA" id="ARBA00010617"/>
    </source>
</evidence>
<dbReference type="CDD" id="cd11041">
    <property type="entry name" value="CYP503A1-like"/>
    <property type="match status" value="1"/>
</dbReference>
<protein>
    <submittedName>
        <fullName evidence="10">Cytochrome P450</fullName>
    </submittedName>
</protein>
<dbReference type="PANTHER" id="PTHR46206">
    <property type="entry name" value="CYTOCHROME P450"/>
    <property type="match status" value="1"/>
</dbReference>
<proteinExistence type="inferred from homology"/>
<keyword evidence="4 8" id="KW-0479">Metal-binding</keyword>
<keyword evidence="5" id="KW-0560">Oxidoreductase</keyword>
<dbReference type="InterPro" id="IPR036396">
    <property type="entry name" value="Cyt_P450_sf"/>
</dbReference>
<keyword evidence="9" id="KW-1133">Transmembrane helix</keyword>
<dbReference type="GO" id="GO:0004497">
    <property type="term" value="F:monooxygenase activity"/>
    <property type="evidence" value="ECO:0007669"/>
    <property type="project" value="UniProtKB-KW"/>
</dbReference>
<reference evidence="10 11" key="1">
    <citation type="journal article" date="2014" name="Nat. Commun.">
        <title>Multiple recent horizontal transfers of a large genomic region in cheese making fungi.</title>
        <authorList>
            <person name="Cheeseman K."/>
            <person name="Ropars J."/>
            <person name="Renault P."/>
            <person name="Dupont J."/>
            <person name="Gouzy J."/>
            <person name="Branca A."/>
            <person name="Abraham A.L."/>
            <person name="Ceppi M."/>
            <person name="Conseiller E."/>
            <person name="Debuchy R."/>
            <person name="Malagnac F."/>
            <person name="Goarin A."/>
            <person name="Silar P."/>
            <person name="Lacoste S."/>
            <person name="Sallet E."/>
            <person name="Bensimon A."/>
            <person name="Giraud T."/>
            <person name="Brygoo Y."/>
        </authorList>
    </citation>
    <scope>NUCLEOTIDE SEQUENCE [LARGE SCALE GENOMIC DNA]</scope>
    <source>
        <strain evidence="11">FM 013</strain>
    </source>
</reference>
<evidence type="ECO:0000256" key="1">
    <source>
        <dbReference type="ARBA" id="ARBA00001971"/>
    </source>
</evidence>
<keyword evidence="9" id="KW-0812">Transmembrane</keyword>
<keyword evidence="7" id="KW-0503">Monooxygenase</keyword>
<comment type="cofactor">
    <cofactor evidence="1 8">
        <name>heme</name>
        <dbReference type="ChEBI" id="CHEBI:30413"/>
    </cofactor>
</comment>
<accession>A0A0G4PLH6</accession>
<dbReference type="PANTHER" id="PTHR46206:SF2">
    <property type="entry name" value="CYTOCHROME P450 MONOOXYGENASE AUSG-RELATED"/>
    <property type="match status" value="1"/>
</dbReference>
<dbReference type="GO" id="GO:0005506">
    <property type="term" value="F:iron ion binding"/>
    <property type="evidence" value="ECO:0007669"/>
    <property type="project" value="InterPro"/>
</dbReference>
<dbReference type="SUPFAM" id="SSF48264">
    <property type="entry name" value="Cytochrome P450"/>
    <property type="match status" value="1"/>
</dbReference>
<evidence type="ECO:0000256" key="8">
    <source>
        <dbReference type="PIRSR" id="PIRSR602403-1"/>
    </source>
</evidence>
<evidence type="ECO:0000256" key="4">
    <source>
        <dbReference type="ARBA" id="ARBA00022723"/>
    </source>
</evidence>
<dbReference type="EMBL" id="HG793153">
    <property type="protein sequence ID" value="CRL27003.1"/>
    <property type="molecule type" value="Genomic_DNA"/>
</dbReference>
<dbReference type="Gene3D" id="1.10.630.10">
    <property type="entry name" value="Cytochrome P450"/>
    <property type="match status" value="1"/>
</dbReference>
<gene>
    <name evidence="10" type="ORF">PCAMFM013_S020g000162</name>
</gene>
<evidence type="ECO:0000256" key="7">
    <source>
        <dbReference type="ARBA" id="ARBA00023033"/>
    </source>
</evidence>
<dbReference type="PRINTS" id="PR00465">
    <property type="entry name" value="EP450IV"/>
</dbReference>
<feature type="transmembrane region" description="Helical" evidence="9">
    <location>
        <begin position="21"/>
        <end position="36"/>
    </location>
</feature>
<evidence type="ECO:0000256" key="3">
    <source>
        <dbReference type="ARBA" id="ARBA00022617"/>
    </source>
</evidence>
<dbReference type="GO" id="GO:0016705">
    <property type="term" value="F:oxidoreductase activity, acting on paired donors, with incorporation or reduction of molecular oxygen"/>
    <property type="evidence" value="ECO:0007669"/>
    <property type="project" value="InterPro"/>
</dbReference>
<dbReference type="AlphaFoldDB" id="A0A0G4PLH6"/>
<keyword evidence="11" id="KW-1185">Reference proteome</keyword>
<keyword evidence="9" id="KW-0472">Membrane</keyword>
<organism evidence="10 11">
    <name type="scientific">Penicillium camemberti (strain FM 013)</name>
    <dbReference type="NCBI Taxonomy" id="1429867"/>
    <lineage>
        <taxon>Eukaryota</taxon>
        <taxon>Fungi</taxon>
        <taxon>Dikarya</taxon>
        <taxon>Ascomycota</taxon>
        <taxon>Pezizomycotina</taxon>
        <taxon>Eurotiomycetes</taxon>
        <taxon>Eurotiomycetidae</taxon>
        <taxon>Eurotiales</taxon>
        <taxon>Aspergillaceae</taxon>
        <taxon>Penicillium</taxon>
    </lineage>
</organism>
<dbReference type="Proteomes" id="UP000053732">
    <property type="component" value="Unassembled WGS sequence"/>
</dbReference>
<dbReference type="GO" id="GO:0020037">
    <property type="term" value="F:heme binding"/>
    <property type="evidence" value="ECO:0007669"/>
    <property type="project" value="InterPro"/>
</dbReference>
<sequence>MSLHLEDAIAKLRDIEIRSPYIFYGVIIFILCYWWKSTALNNPSGLPVIGRRWYEIGNGKARQRIRDDCLGIVRSCLQKHGDAFYLYTDSRYRLILSGKYVDMLRNEKRLDFITALADKLVNGVHGFEPMESMTSDKKILHAVTKHSLNRHLGTFTEPLNEESDYALDQVWTDKPEFHEVMLKDSVWKMFGHIMSRTFINDKDFYRNPEWINASSEYVELSALAGYELRAFPRWAKRWVAPFLPNCRKLQSLFNRINTLLEPLKEKLDGQSLEKDSKNPLSFLHEKMEGRSDELASMLIALCLVSYDGGGELFTHVLHSVFTNDQLVNDLRAEIVNVVGKEGFNKNTLQGLVLMDSVLKEAQRMHPESVLLMQRIALEEVVLPDGLIIPKGTPLMVSACHVIDGSVWPDGDQFDGYRYFNLRQKADSSTNLASYNFTSTSPDHFGFGHGSQACPGRFFASYMQKILLCNVLMKYDVSVTIPDEGAWFQRGYTHVAHPDLKAHVRRRKEEIKL</sequence>
<dbReference type="Pfam" id="PF00067">
    <property type="entry name" value="p450"/>
    <property type="match status" value="1"/>
</dbReference>
<evidence type="ECO:0000313" key="10">
    <source>
        <dbReference type="EMBL" id="CRL27003.1"/>
    </source>
</evidence>
<dbReference type="InterPro" id="IPR001128">
    <property type="entry name" value="Cyt_P450"/>
</dbReference>
<evidence type="ECO:0000313" key="11">
    <source>
        <dbReference type="Proteomes" id="UP000053732"/>
    </source>
</evidence>
<keyword evidence="3 8" id="KW-0349">Heme</keyword>
<name>A0A0G4PLH6_PENC3</name>
<dbReference type="GO" id="GO:0043386">
    <property type="term" value="P:mycotoxin biosynthetic process"/>
    <property type="evidence" value="ECO:0007669"/>
    <property type="project" value="UniProtKB-ARBA"/>
</dbReference>
<dbReference type="STRING" id="1429867.A0A0G4PLH6"/>